<name>A0ACC3AL85_9EURO</name>
<gene>
    <name evidence="1" type="ORF">H2198_000027</name>
</gene>
<evidence type="ECO:0000313" key="1">
    <source>
        <dbReference type="EMBL" id="KAJ9664681.1"/>
    </source>
</evidence>
<comment type="caution">
    <text evidence="1">The sequence shown here is derived from an EMBL/GenBank/DDBJ whole genome shotgun (WGS) entry which is preliminary data.</text>
</comment>
<evidence type="ECO:0000313" key="2">
    <source>
        <dbReference type="Proteomes" id="UP001172386"/>
    </source>
</evidence>
<dbReference type="EMBL" id="JAPDRQ010000001">
    <property type="protein sequence ID" value="KAJ9664681.1"/>
    <property type="molecule type" value="Genomic_DNA"/>
</dbReference>
<organism evidence="1 2">
    <name type="scientific">Neophaeococcomyces mojaviensis</name>
    <dbReference type="NCBI Taxonomy" id="3383035"/>
    <lineage>
        <taxon>Eukaryota</taxon>
        <taxon>Fungi</taxon>
        <taxon>Dikarya</taxon>
        <taxon>Ascomycota</taxon>
        <taxon>Pezizomycotina</taxon>
        <taxon>Eurotiomycetes</taxon>
        <taxon>Chaetothyriomycetidae</taxon>
        <taxon>Chaetothyriales</taxon>
        <taxon>Chaetothyriales incertae sedis</taxon>
        <taxon>Neophaeococcomyces</taxon>
    </lineage>
</organism>
<keyword evidence="2" id="KW-1185">Reference proteome</keyword>
<sequence length="277" mass="30599">MSNKVEQATYSHGHHPSVISTHARRTAADSAAFLLPHLAPHNRILDLGCGPGTITADLATYVPDGSIIGIDAVESILAQARSLASSRNLSNITFQTGDANNLPFKDGEFDVVYCHQLLQHVKDPVGVLREMRRVCKSGGIVAAREADYSSFAWFPEPTGGEFRDWINMYQRVARANGGEPNAGRHMPLWTRLAGWSSEQVTMSWSSWCFTKEKARSWADSWVGRAVHSDMAKSWVSMGFGREEELVKISEAWRKWGDGGYGEDLIMVVGNGEVICRC</sequence>
<proteinExistence type="predicted"/>
<protein>
    <submittedName>
        <fullName evidence="1">Uncharacterized protein</fullName>
    </submittedName>
</protein>
<dbReference type="Proteomes" id="UP001172386">
    <property type="component" value="Unassembled WGS sequence"/>
</dbReference>
<reference evidence="1" key="1">
    <citation type="submission" date="2022-10" db="EMBL/GenBank/DDBJ databases">
        <title>Culturing micro-colonial fungi from biological soil crusts in the Mojave desert and describing Neophaeococcomyces mojavensis, and introducing the new genera and species Taxawa tesnikishii.</title>
        <authorList>
            <person name="Kurbessoian T."/>
            <person name="Stajich J.E."/>
        </authorList>
    </citation>
    <scope>NUCLEOTIDE SEQUENCE</scope>
    <source>
        <strain evidence="1">JES_112</strain>
    </source>
</reference>
<accession>A0ACC3AL85</accession>